<organism evidence="1 2">
    <name type="scientific">Melastoma candidum</name>
    <dbReference type="NCBI Taxonomy" id="119954"/>
    <lineage>
        <taxon>Eukaryota</taxon>
        <taxon>Viridiplantae</taxon>
        <taxon>Streptophyta</taxon>
        <taxon>Embryophyta</taxon>
        <taxon>Tracheophyta</taxon>
        <taxon>Spermatophyta</taxon>
        <taxon>Magnoliopsida</taxon>
        <taxon>eudicotyledons</taxon>
        <taxon>Gunneridae</taxon>
        <taxon>Pentapetalae</taxon>
        <taxon>rosids</taxon>
        <taxon>malvids</taxon>
        <taxon>Myrtales</taxon>
        <taxon>Melastomataceae</taxon>
        <taxon>Melastomatoideae</taxon>
        <taxon>Melastomateae</taxon>
        <taxon>Melastoma</taxon>
    </lineage>
</organism>
<keyword evidence="2" id="KW-1185">Reference proteome</keyword>
<reference evidence="2" key="1">
    <citation type="journal article" date="2023" name="Front. Plant Sci.">
        <title>Chromosomal-level genome assembly of Melastoma candidum provides insights into trichome evolution.</title>
        <authorList>
            <person name="Zhong Y."/>
            <person name="Wu W."/>
            <person name="Sun C."/>
            <person name="Zou P."/>
            <person name="Liu Y."/>
            <person name="Dai S."/>
            <person name="Zhou R."/>
        </authorList>
    </citation>
    <scope>NUCLEOTIDE SEQUENCE [LARGE SCALE GENOMIC DNA]</scope>
</reference>
<sequence>MGVAVGDASMEDKRELLGLLAQEELAEWELSRILYQAKDVNHQAARTKWGPNGEEKEFEAPDDMYILESAENAGWSSCILAVQGRVPLARGRRCRDRLISRTARSSTRTK</sequence>
<evidence type="ECO:0000313" key="2">
    <source>
        <dbReference type="Proteomes" id="UP001057402"/>
    </source>
</evidence>
<dbReference type="EMBL" id="CM042884">
    <property type="protein sequence ID" value="KAI4368704.1"/>
    <property type="molecule type" value="Genomic_DNA"/>
</dbReference>
<accession>A0ACB9QTG6</accession>
<protein>
    <submittedName>
        <fullName evidence="1">Uncharacterized protein</fullName>
    </submittedName>
</protein>
<name>A0ACB9QTG6_9MYRT</name>
<dbReference type="Proteomes" id="UP001057402">
    <property type="component" value="Chromosome 5"/>
</dbReference>
<comment type="caution">
    <text evidence="1">The sequence shown here is derived from an EMBL/GenBank/DDBJ whole genome shotgun (WGS) entry which is preliminary data.</text>
</comment>
<proteinExistence type="predicted"/>
<gene>
    <name evidence="1" type="ORF">MLD38_017231</name>
</gene>
<evidence type="ECO:0000313" key="1">
    <source>
        <dbReference type="EMBL" id="KAI4368704.1"/>
    </source>
</evidence>